<evidence type="ECO:0000313" key="1">
    <source>
        <dbReference type="EMBL" id="MBS5146964.1"/>
    </source>
</evidence>
<dbReference type="EMBL" id="JAGZJA010000005">
    <property type="protein sequence ID" value="MBS5146964.1"/>
    <property type="molecule type" value="Genomic_DNA"/>
</dbReference>
<gene>
    <name evidence="1" type="ORF">KHY67_04605</name>
</gene>
<protein>
    <submittedName>
        <fullName evidence="1">DUF4176 domain-containing protein</fullName>
    </submittedName>
</protein>
<dbReference type="AlphaFoldDB" id="A0A943BMA1"/>
<organism evidence="1 2">
    <name type="scientific">Collinsella intestinalis</name>
    <dbReference type="NCBI Taxonomy" id="147207"/>
    <lineage>
        <taxon>Bacteria</taxon>
        <taxon>Bacillati</taxon>
        <taxon>Actinomycetota</taxon>
        <taxon>Coriobacteriia</taxon>
        <taxon>Coriobacteriales</taxon>
        <taxon>Coriobacteriaceae</taxon>
        <taxon>Collinsella</taxon>
    </lineage>
</organism>
<dbReference type="Pfam" id="PF13780">
    <property type="entry name" value="DUF4176"/>
    <property type="match status" value="1"/>
</dbReference>
<reference evidence="1" key="1">
    <citation type="submission" date="2021-02" db="EMBL/GenBank/DDBJ databases">
        <title>Infant gut strain persistence is associated with maternal origin, phylogeny, and functional potential including surface adhesion and iron acquisition.</title>
        <authorList>
            <person name="Lou Y.C."/>
        </authorList>
    </citation>
    <scope>NUCLEOTIDE SEQUENCE</scope>
    <source>
        <strain evidence="1">L3_128_245G1_dasL3_128_245G1_concoct_49</strain>
    </source>
</reference>
<proteinExistence type="predicted"/>
<comment type="caution">
    <text evidence="1">The sequence shown here is derived from an EMBL/GenBank/DDBJ whole genome shotgun (WGS) entry which is preliminary data.</text>
</comment>
<dbReference type="InterPro" id="IPR025233">
    <property type="entry name" value="DUF4176"/>
</dbReference>
<accession>A0A943BMA1</accession>
<sequence length="105" mass="11725">MITKDDWLPVGTVVTLEGGSRPVMIAGVMALDGKSGRYWDYIGVPYPEGRTAPDEGYFFDKHMIDRLHQLGYLDDKGAAFQAFLEANTAPFERMRSEHAAENGKE</sequence>
<dbReference type="Proteomes" id="UP000738879">
    <property type="component" value="Unassembled WGS sequence"/>
</dbReference>
<name>A0A943BMA1_9ACTN</name>
<evidence type="ECO:0000313" key="2">
    <source>
        <dbReference type="Proteomes" id="UP000738879"/>
    </source>
</evidence>